<dbReference type="Proteomes" id="UP000440224">
    <property type="component" value="Unassembled WGS sequence"/>
</dbReference>
<evidence type="ECO:0000256" key="1">
    <source>
        <dbReference type="ARBA" id="ARBA00002056"/>
    </source>
</evidence>
<dbReference type="GO" id="GO:0016020">
    <property type="term" value="C:membrane"/>
    <property type="evidence" value="ECO:0007669"/>
    <property type="project" value="GOC"/>
</dbReference>
<dbReference type="PANTHER" id="PTHR30372">
    <property type="entry name" value="LIPID-A-DISACCHARIDE SYNTHASE"/>
    <property type="match status" value="1"/>
</dbReference>
<keyword evidence="13" id="KW-1185">Reference proteome</keyword>
<feature type="compositionally biased region" description="Basic and acidic residues" evidence="11">
    <location>
        <begin position="81"/>
        <end position="100"/>
    </location>
</feature>
<dbReference type="GO" id="GO:0005543">
    <property type="term" value="F:phospholipid binding"/>
    <property type="evidence" value="ECO:0007669"/>
    <property type="project" value="TreeGrafter"/>
</dbReference>
<proteinExistence type="predicted"/>
<comment type="caution">
    <text evidence="12">The sequence shown here is derived from an EMBL/GenBank/DDBJ whole genome shotgun (WGS) entry which is preliminary data.</text>
</comment>
<feature type="compositionally biased region" description="Basic residues" evidence="11">
    <location>
        <begin position="51"/>
        <end position="60"/>
    </location>
</feature>
<dbReference type="Pfam" id="PF02684">
    <property type="entry name" value="LpxB"/>
    <property type="match status" value="1"/>
</dbReference>
<evidence type="ECO:0000256" key="10">
    <source>
        <dbReference type="NCBIfam" id="TIGR00215"/>
    </source>
</evidence>
<dbReference type="NCBIfam" id="TIGR00215">
    <property type="entry name" value="lpxB"/>
    <property type="match status" value="1"/>
</dbReference>
<dbReference type="AlphaFoldDB" id="A0A6N7PMZ0"/>
<name>A0A6N7PMZ0_9BACT</name>
<evidence type="ECO:0000256" key="5">
    <source>
        <dbReference type="ARBA" id="ARBA00022556"/>
    </source>
</evidence>
<dbReference type="GO" id="GO:0009245">
    <property type="term" value="P:lipid A biosynthetic process"/>
    <property type="evidence" value="ECO:0007669"/>
    <property type="project" value="UniProtKB-UniRule"/>
</dbReference>
<feature type="region of interest" description="Disordered" evidence="11">
    <location>
        <begin position="1"/>
        <end position="100"/>
    </location>
</feature>
<feature type="compositionally biased region" description="Basic and acidic residues" evidence="11">
    <location>
        <begin position="27"/>
        <end position="45"/>
    </location>
</feature>
<evidence type="ECO:0000256" key="2">
    <source>
        <dbReference type="ARBA" id="ARBA00012687"/>
    </source>
</evidence>
<dbReference type="GO" id="GO:0008915">
    <property type="term" value="F:lipid-A-disaccharide synthase activity"/>
    <property type="evidence" value="ECO:0007669"/>
    <property type="project" value="UniProtKB-UniRule"/>
</dbReference>
<comment type="function">
    <text evidence="1">Condensation of UDP-2,3-diacylglucosamine and 2,3-diacylglucosamine-1-phosphate to form lipid A disaccharide, a precursor of lipid A, a phosphorylated glycolipid that anchors the lipopolysaccharide to the outer membrane of the cell.</text>
</comment>
<evidence type="ECO:0000313" key="13">
    <source>
        <dbReference type="Proteomes" id="UP000440224"/>
    </source>
</evidence>
<evidence type="ECO:0000256" key="7">
    <source>
        <dbReference type="ARBA" id="ARBA00022679"/>
    </source>
</evidence>
<gene>
    <name evidence="12" type="primary">lpxB</name>
    <name evidence="12" type="ORF">GF068_15250</name>
</gene>
<evidence type="ECO:0000256" key="4">
    <source>
        <dbReference type="ARBA" id="ARBA00022516"/>
    </source>
</evidence>
<dbReference type="EMBL" id="WJIE01000004">
    <property type="protein sequence ID" value="MRG93279.1"/>
    <property type="molecule type" value="Genomic_DNA"/>
</dbReference>
<feature type="compositionally biased region" description="Basic residues" evidence="11">
    <location>
        <begin position="1"/>
        <end position="15"/>
    </location>
</feature>
<keyword evidence="6 12" id="KW-0328">Glycosyltransferase</keyword>
<evidence type="ECO:0000256" key="8">
    <source>
        <dbReference type="ARBA" id="ARBA00023098"/>
    </source>
</evidence>
<reference evidence="12 13" key="1">
    <citation type="submission" date="2019-10" db="EMBL/GenBank/DDBJ databases">
        <title>A soil myxobacterium in the family Polyangiaceae.</title>
        <authorList>
            <person name="Li Y."/>
            <person name="Wang J."/>
        </authorList>
    </citation>
    <scope>NUCLEOTIDE SEQUENCE [LARGE SCALE GENOMIC DNA]</scope>
    <source>
        <strain evidence="12 13">DSM 14734</strain>
    </source>
</reference>
<sequence>MARGGHARRRRRGRASGRTSALRGRANRSEGDRAAAGARVEDQHVPARRGQAPRRRRAGRAARTLRAGRREHPAHGGGRRTHGDARADRRDPGPRREAVRAVRQAPRFAALGAGRGRRAGARERATRGIVSGAGAPLLVVAGEASGDRIAAEVLRALRPGAARAFGIGGRGCRAQGMETLADTSDVAAMGTLDVLRKASALGRSLGALIGQIRKDPPRAALLVNFTELNARLGRALRRRGTRVLWAVAPQVWAWREGRIRALHDAVDTLAVVLPFEEPLWRNAGYDARFVGHPSAEAPRLPREVARGRLGLGGGRAACVMPGSRAGEITRLAPHFCEAAAMLVARGDVMEARVLVAPWLDARARAELERAACRAGVGITEADAEHGASPLLGAFDLALCASGTACLEAALAGLPTVIAYRVDPLTYALARRLVRTPHIGLPNVLLGRRAHPELLQDEARGRSLAAAAASLLDDERRERARSDARELHVILTPPGPSTFGGRVAALLARWL</sequence>
<accession>A0A6N7PMZ0</accession>
<dbReference type="SUPFAM" id="SSF53756">
    <property type="entry name" value="UDP-Glycosyltransferase/glycogen phosphorylase"/>
    <property type="match status" value="1"/>
</dbReference>
<keyword evidence="7 12" id="KW-0808">Transferase</keyword>
<keyword evidence="4" id="KW-0444">Lipid biosynthesis</keyword>
<evidence type="ECO:0000256" key="6">
    <source>
        <dbReference type="ARBA" id="ARBA00022676"/>
    </source>
</evidence>
<organism evidence="12 13">
    <name type="scientific">Polyangium spumosum</name>
    <dbReference type="NCBI Taxonomy" id="889282"/>
    <lineage>
        <taxon>Bacteria</taxon>
        <taxon>Pseudomonadati</taxon>
        <taxon>Myxococcota</taxon>
        <taxon>Polyangia</taxon>
        <taxon>Polyangiales</taxon>
        <taxon>Polyangiaceae</taxon>
        <taxon>Polyangium</taxon>
    </lineage>
</organism>
<keyword evidence="8" id="KW-0443">Lipid metabolism</keyword>
<evidence type="ECO:0000256" key="11">
    <source>
        <dbReference type="SAM" id="MobiDB-lite"/>
    </source>
</evidence>
<dbReference type="EC" id="2.4.1.182" evidence="2 10"/>
<dbReference type="PANTHER" id="PTHR30372:SF4">
    <property type="entry name" value="LIPID-A-DISACCHARIDE SYNTHASE, MITOCHONDRIAL-RELATED"/>
    <property type="match status" value="1"/>
</dbReference>
<keyword evidence="5" id="KW-0441">Lipid A biosynthesis</keyword>
<comment type="catalytic activity">
    <reaction evidence="9">
        <text>a lipid X + a UDP-2-N,3-O-bis[(3R)-3-hydroxyacyl]-alpha-D-glucosamine = a lipid A disaccharide + UDP + H(+)</text>
        <dbReference type="Rhea" id="RHEA:67828"/>
        <dbReference type="ChEBI" id="CHEBI:15378"/>
        <dbReference type="ChEBI" id="CHEBI:58223"/>
        <dbReference type="ChEBI" id="CHEBI:137748"/>
        <dbReference type="ChEBI" id="CHEBI:176338"/>
        <dbReference type="ChEBI" id="CHEBI:176343"/>
        <dbReference type="EC" id="2.4.1.182"/>
    </reaction>
</comment>
<evidence type="ECO:0000256" key="3">
    <source>
        <dbReference type="ARBA" id="ARBA00020902"/>
    </source>
</evidence>
<evidence type="ECO:0000313" key="12">
    <source>
        <dbReference type="EMBL" id="MRG93279.1"/>
    </source>
</evidence>
<evidence type="ECO:0000256" key="9">
    <source>
        <dbReference type="ARBA" id="ARBA00048975"/>
    </source>
</evidence>
<dbReference type="InterPro" id="IPR003835">
    <property type="entry name" value="Glyco_trans_19"/>
</dbReference>
<protein>
    <recommendedName>
        <fullName evidence="3 10">Lipid-A-disaccharide synthase</fullName>
        <ecNumber evidence="2 10">2.4.1.182</ecNumber>
    </recommendedName>
</protein>